<dbReference type="EMBL" id="CP104013">
    <property type="protein sequence ID" value="UYP43886.1"/>
    <property type="molecule type" value="Genomic_DNA"/>
</dbReference>
<evidence type="ECO:0000313" key="4">
    <source>
        <dbReference type="Proteomes" id="UP001208689"/>
    </source>
</evidence>
<keyword evidence="4" id="KW-1185">Reference proteome</keyword>
<dbReference type="InterPro" id="IPR050505">
    <property type="entry name" value="WDR55/POC1"/>
</dbReference>
<accession>A0ABY6HK42</accession>
<evidence type="ECO:0000256" key="1">
    <source>
        <dbReference type="ARBA" id="ARBA00022574"/>
    </source>
</evidence>
<keyword evidence="2" id="KW-0677">Repeat</keyword>
<organism evidence="3 4">
    <name type="scientific">Candidatus Lokiarchaeum ossiferum</name>
    <dbReference type="NCBI Taxonomy" id="2951803"/>
    <lineage>
        <taxon>Archaea</taxon>
        <taxon>Promethearchaeati</taxon>
        <taxon>Promethearchaeota</taxon>
        <taxon>Promethearchaeia</taxon>
        <taxon>Promethearchaeales</taxon>
        <taxon>Promethearchaeaceae</taxon>
        <taxon>Candidatus Lokiarchaeum</taxon>
    </lineage>
</organism>
<evidence type="ECO:0000313" key="3">
    <source>
        <dbReference type="EMBL" id="UYP43886.1"/>
    </source>
</evidence>
<dbReference type="SMART" id="SM00320">
    <property type="entry name" value="WD40"/>
    <property type="match status" value="3"/>
</dbReference>
<name>A0ABY6HK42_9ARCH</name>
<dbReference type="InterPro" id="IPR036322">
    <property type="entry name" value="WD40_repeat_dom_sf"/>
</dbReference>
<proteinExistence type="predicted"/>
<keyword evidence="1" id="KW-0853">WD repeat</keyword>
<dbReference type="InterPro" id="IPR001680">
    <property type="entry name" value="WD40_rpt"/>
</dbReference>
<sequence>MRLLKDRILKEVTASEITSITFEPRKKFIAIGAFQEPVLVYRYPYMKLFKKIIHREKIPITDEEISLNPDLKVIVDPSGDKFKKGNILSPANILFTKNGSKLVIGYENGDILVYNTQLWKKESELILNDKISSMNFIKDNTLLFVLLANWTFHLINTKTWKINKTFQLKTANDGRAVLTNDLKKIYAITDKKRISVIDVSTLEEIHSFKAHNSGINMIKLSPNEDILCSCGNDCKLSLFDLQTNELLSYLLGHSDEVHSFAFSQKGDFIVSGSEDNTLRLWDSKTYKCVKIMHEIPNSFVMERYGELLVMGNVEGDICTFKFY</sequence>
<dbReference type="Proteomes" id="UP001208689">
    <property type="component" value="Chromosome"/>
</dbReference>
<evidence type="ECO:0000256" key="2">
    <source>
        <dbReference type="ARBA" id="ARBA00022737"/>
    </source>
</evidence>
<dbReference type="PROSITE" id="PS50294">
    <property type="entry name" value="WD_REPEATS_REGION"/>
    <property type="match status" value="1"/>
</dbReference>
<evidence type="ECO:0008006" key="5">
    <source>
        <dbReference type="Google" id="ProtNLM"/>
    </source>
</evidence>
<dbReference type="Pfam" id="PF00400">
    <property type="entry name" value="WD40"/>
    <property type="match status" value="2"/>
</dbReference>
<gene>
    <name evidence="3" type="ORF">NEF87_000171</name>
</gene>
<dbReference type="SUPFAM" id="SSF50978">
    <property type="entry name" value="WD40 repeat-like"/>
    <property type="match status" value="1"/>
</dbReference>
<dbReference type="PANTHER" id="PTHR44019">
    <property type="entry name" value="WD REPEAT-CONTAINING PROTEIN 55"/>
    <property type="match status" value="1"/>
</dbReference>
<protein>
    <recommendedName>
        <fullName evidence="5">WD40 repeat domain-containing protein</fullName>
    </recommendedName>
</protein>
<dbReference type="InterPro" id="IPR015943">
    <property type="entry name" value="WD40/YVTN_repeat-like_dom_sf"/>
</dbReference>
<dbReference type="Gene3D" id="2.130.10.10">
    <property type="entry name" value="YVTN repeat-like/Quinoprotein amine dehydrogenase"/>
    <property type="match status" value="2"/>
</dbReference>
<dbReference type="PROSITE" id="PS50082">
    <property type="entry name" value="WD_REPEATS_2"/>
    <property type="match status" value="2"/>
</dbReference>
<dbReference type="PANTHER" id="PTHR44019:SF8">
    <property type="entry name" value="POC1 CENTRIOLAR PROTEIN HOMOLOG"/>
    <property type="match status" value="1"/>
</dbReference>
<reference evidence="3" key="1">
    <citation type="submission" date="2022-09" db="EMBL/GenBank/DDBJ databases">
        <title>Actin cytoskeleton and complex cell architecture in an #Asgard archaeon.</title>
        <authorList>
            <person name="Ponce Toledo R.I."/>
            <person name="Schleper C."/>
            <person name="Rodrigues Oliveira T."/>
            <person name="Wollweber F."/>
            <person name="Xu J."/>
            <person name="Rittmann S."/>
            <person name="Klingl A."/>
            <person name="Pilhofer M."/>
        </authorList>
    </citation>
    <scope>NUCLEOTIDE SEQUENCE</scope>
    <source>
        <strain evidence="3">B-35</strain>
    </source>
</reference>